<dbReference type="Gene3D" id="1.10.260.130">
    <property type="match status" value="1"/>
</dbReference>
<evidence type="ECO:0000256" key="1">
    <source>
        <dbReference type="ARBA" id="ARBA00022729"/>
    </source>
</evidence>
<dbReference type="eggNOG" id="ENOG502S2P7">
    <property type="taxonomic scope" value="Eukaryota"/>
</dbReference>
<keyword evidence="6" id="KW-1185">Reference proteome</keyword>
<dbReference type="OrthoDB" id="2373480at2759"/>
<dbReference type="PANTHER" id="PTHR34853">
    <property type="match status" value="1"/>
</dbReference>
<feature type="chain" id="PRO_5013434863" evidence="4">
    <location>
        <begin position="17"/>
        <end position="459"/>
    </location>
</feature>
<evidence type="ECO:0000313" key="6">
    <source>
        <dbReference type="Proteomes" id="UP000000709"/>
    </source>
</evidence>
<organism evidence="6">
    <name type="scientific">Spathaspora passalidarum (strain NRRL Y-27907 / 11-Y1)</name>
    <dbReference type="NCBI Taxonomy" id="619300"/>
    <lineage>
        <taxon>Eukaryota</taxon>
        <taxon>Fungi</taxon>
        <taxon>Dikarya</taxon>
        <taxon>Ascomycota</taxon>
        <taxon>Saccharomycotina</taxon>
        <taxon>Pichiomycetes</taxon>
        <taxon>Debaryomycetaceae</taxon>
        <taxon>Spathaspora</taxon>
    </lineage>
</organism>
<protein>
    <submittedName>
        <fullName evidence="5">Secretory lipase 1</fullName>
    </submittedName>
</protein>
<dbReference type="InterPro" id="IPR029058">
    <property type="entry name" value="AB_hydrolase_fold"/>
</dbReference>
<evidence type="ECO:0000256" key="4">
    <source>
        <dbReference type="PIRNR" id="PIRNR029171"/>
    </source>
</evidence>
<dbReference type="GO" id="GO:0004806">
    <property type="term" value="F:triacylglycerol lipase activity"/>
    <property type="evidence" value="ECO:0007669"/>
    <property type="project" value="UniProtKB-UniRule"/>
</dbReference>
<accession>G3AQV5</accession>
<dbReference type="KEGG" id="spaa:SPAPADRAFT_51218"/>
<dbReference type="GO" id="GO:0016042">
    <property type="term" value="P:lipid catabolic process"/>
    <property type="evidence" value="ECO:0007669"/>
    <property type="project" value="UniProtKB-UniRule"/>
</dbReference>
<proteinExistence type="inferred from homology"/>
<dbReference type="OMA" id="WITGSAN"/>
<dbReference type="SUPFAM" id="SSF53474">
    <property type="entry name" value="alpha/beta-Hydrolases"/>
    <property type="match status" value="1"/>
</dbReference>
<dbReference type="PANTHER" id="PTHR34853:SF1">
    <property type="entry name" value="LIPASE 5"/>
    <property type="match status" value="1"/>
</dbReference>
<dbReference type="InParanoid" id="G3AQV5"/>
<dbReference type="AlphaFoldDB" id="G3AQV5"/>
<sequence>MTFIIFFFLYILQSVAIPLQLSSPLDDDFYTLPQGYEAAAPGDILKIRPAPAQLSSLFIPVNVKNVWQLVVRSEDSFGQPTAFITTIIEPFNADPSKVVSYQTMEDSASLNCSPSYGLQSGSPISTIATQYDMTFMVTALDQGYYVASPDYEGFISAFTVGRRSGQAVLDSVRAVINSGNFTGINNDAKVGLWGYSGGALASGWAAALQPSYAPELKSTLVGASLGGFVTNITAVAEIVDGELFAGLIPVALTGISNEYPQAKVLVQENVAPQHLAKFNEAGNKCLIPSIFYFFFDHILTGTDPMIPAGFSLLANGQVKSIIESNSLVYLNSSYVPEIPIFVYHGTLDMVVPIKDVYVTYDNWCNWGIGSFEFAEDLLNGHLSEQLVGGPAAWTWLDRLLQGGKPINGCSHTSRVSNLLYPGISAATKDYFEGIKDSLLDMQLGPEAKNMTMKDIFNKY</sequence>
<keyword evidence="2" id="KW-0325">Glycoprotein</keyword>
<dbReference type="Pfam" id="PF03583">
    <property type="entry name" value="LIP"/>
    <property type="match status" value="1"/>
</dbReference>
<comment type="catalytic activity">
    <reaction evidence="3">
        <text>a triacylglycerol + H2O = a diacylglycerol + a fatty acid + H(+)</text>
        <dbReference type="Rhea" id="RHEA:12044"/>
        <dbReference type="ChEBI" id="CHEBI:15377"/>
        <dbReference type="ChEBI" id="CHEBI:15378"/>
        <dbReference type="ChEBI" id="CHEBI:17855"/>
        <dbReference type="ChEBI" id="CHEBI:18035"/>
        <dbReference type="ChEBI" id="CHEBI:28868"/>
        <dbReference type="EC" id="3.1.1.3"/>
    </reaction>
    <physiologicalReaction direction="left-to-right" evidence="3">
        <dbReference type="Rhea" id="RHEA:12045"/>
    </physiologicalReaction>
</comment>
<dbReference type="GeneID" id="18871535"/>
<dbReference type="EMBL" id="GL996503">
    <property type="protein sequence ID" value="EGW31184.1"/>
    <property type="molecule type" value="Genomic_DNA"/>
</dbReference>
<dbReference type="Proteomes" id="UP000000709">
    <property type="component" value="Unassembled WGS sequence"/>
</dbReference>
<dbReference type="RefSeq" id="XP_007375962.1">
    <property type="nucleotide sequence ID" value="XM_007375900.1"/>
</dbReference>
<evidence type="ECO:0000313" key="5">
    <source>
        <dbReference type="EMBL" id="EGW31184.1"/>
    </source>
</evidence>
<dbReference type="PIRSF" id="PIRSF029171">
    <property type="entry name" value="Esterase_LipA"/>
    <property type="match status" value="1"/>
</dbReference>
<dbReference type="InterPro" id="IPR005152">
    <property type="entry name" value="Lipase_secreted"/>
</dbReference>
<dbReference type="HOGENOM" id="CLU_029538_5_0_1"/>
<feature type="signal peptide" evidence="4">
    <location>
        <begin position="1"/>
        <end position="16"/>
    </location>
</feature>
<name>G3AQV5_SPAPN</name>
<dbReference type="Gene3D" id="3.40.50.1820">
    <property type="entry name" value="alpha/beta hydrolase"/>
    <property type="match status" value="1"/>
</dbReference>
<comment type="similarity">
    <text evidence="4">Belongs to the AB hydrolase superfamily. Lipase family.</text>
</comment>
<evidence type="ECO:0000256" key="3">
    <source>
        <dbReference type="ARBA" id="ARBA00023369"/>
    </source>
</evidence>
<gene>
    <name evidence="5" type="ORF">SPAPADRAFT_51218</name>
</gene>
<evidence type="ECO:0000256" key="2">
    <source>
        <dbReference type="ARBA" id="ARBA00023180"/>
    </source>
</evidence>
<reference evidence="5 6" key="1">
    <citation type="journal article" date="2011" name="Proc. Natl. Acad. Sci. U.S.A.">
        <title>Comparative genomics of xylose-fermenting fungi for enhanced biofuel production.</title>
        <authorList>
            <person name="Wohlbach D.J."/>
            <person name="Kuo A."/>
            <person name="Sato T.K."/>
            <person name="Potts K.M."/>
            <person name="Salamov A.A."/>
            <person name="LaButti K.M."/>
            <person name="Sun H."/>
            <person name="Clum A."/>
            <person name="Pangilinan J.L."/>
            <person name="Lindquist E.A."/>
            <person name="Lucas S."/>
            <person name="Lapidus A."/>
            <person name="Jin M."/>
            <person name="Gunawan C."/>
            <person name="Balan V."/>
            <person name="Dale B.E."/>
            <person name="Jeffries T.W."/>
            <person name="Zinkel R."/>
            <person name="Barry K.W."/>
            <person name="Grigoriev I.V."/>
            <person name="Gasch A.P."/>
        </authorList>
    </citation>
    <scope>NUCLEOTIDE SEQUENCE [LARGE SCALE GENOMIC DNA]</scope>
    <source>
        <strain evidence="6">NRRL Y-27907 / 11-Y1</strain>
    </source>
</reference>
<keyword evidence="1 4" id="KW-0732">Signal</keyword>